<evidence type="ECO:0000313" key="2">
    <source>
        <dbReference type="EMBL" id="KAK6294705.1"/>
    </source>
</evidence>
<evidence type="ECO:0000256" key="1">
    <source>
        <dbReference type="SAM" id="MobiDB-lite"/>
    </source>
</evidence>
<keyword evidence="3" id="KW-1185">Reference proteome</keyword>
<comment type="caution">
    <text evidence="2">The sequence shown here is derived from an EMBL/GenBank/DDBJ whole genome shotgun (WGS) entry which is preliminary data.</text>
</comment>
<feature type="region of interest" description="Disordered" evidence="1">
    <location>
        <begin position="24"/>
        <end position="59"/>
    </location>
</feature>
<proteinExistence type="predicted"/>
<dbReference type="Proteomes" id="UP001356427">
    <property type="component" value="Unassembled WGS sequence"/>
</dbReference>
<gene>
    <name evidence="2" type="ORF">J4Q44_G00355350</name>
</gene>
<dbReference type="AlphaFoldDB" id="A0AAN8KSW5"/>
<protein>
    <submittedName>
        <fullName evidence="2">Uncharacterized protein</fullName>
    </submittedName>
</protein>
<organism evidence="2 3">
    <name type="scientific">Coregonus suidteri</name>
    <dbReference type="NCBI Taxonomy" id="861788"/>
    <lineage>
        <taxon>Eukaryota</taxon>
        <taxon>Metazoa</taxon>
        <taxon>Chordata</taxon>
        <taxon>Craniata</taxon>
        <taxon>Vertebrata</taxon>
        <taxon>Euteleostomi</taxon>
        <taxon>Actinopterygii</taxon>
        <taxon>Neopterygii</taxon>
        <taxon>Teleostei</taxon>
        <taxon>Protacanthopterygii</taxon>
        <taxon>Salmoniformes</taxon>
        <taxon>Salmonidae</taxon>
        <taxon>Coregoninae</taxon>
        <taxon>Coregonus</taxon>
    </lineage>
</organism>
<dbReference type="EMBL" id="JAGTTL010000035">
    <property type="protein sequence ID" value="KAK6294705.1"/>
    <property type="molecule type" value="Genomic_DNA"/>
</dbReference>
<evidence type="ECO:0000313" key="3">
    <source>
        <dbReference type="Proteomes" id="UP001356427"/>
    </source>
</evidence>
<reference evidence="2 3" key="1">
    <citation type="submission" date="2021-04" db="EMBL/GenBank/DDBJ databases">
        <authorList>
            <person name="De Guttry C."/>
            <person name="Zahm M."/>
            <person name="Klopp C."/>
            <person name="Cabau C."/>
            <person name="Louis A."/>
            <person name="Berthelot C."/>
            <person name="Parey E."/>
            <person name="Roest Crollius H."/>
            <person name="Montfort J."/>
            <person name="Robinson-Rechavi M."/>
            <person name="Bucao C."/>
            <person name="Bouchez O."/>
            <person name="Gislard M."/>
            <person name="Lluch J."/>
            <person name="Milhes M."/>
            <person name="Lampietro C."/>
            <person name="Lopez Roques C."/>
            <person name="Donnadieu C."/>
            <person name="Braasch I."/>
            <person name="Desvignes T."/>
            <person name="Postlethwait J."/>
            <person name="Bobe J."/>
            <person name="Wedekind C."/>
            <person name="Guiguen Y."/>
        </authorList>
    </citation>
    <scope>NUCLEOTIDE SEQUENCE [LARGE SCALE GENOMIC DNA]</scope>
    <source>
        <strain evidence="2">Cs_M1</strain>
        <tissue evidence="2">Blood</tissue>
    </source>
</reference>
<accession>A0AAN8KSW5</accession>
<sequence>MERSHRPTLKPSACASILNVEGYGVGVTDRPSSTSLTSESSKRASHTERRRRHENAMEPEDDIFIPEKVFILEETVQEAEESSTRCIMSVSKGSSAVFLFRPLELGREDGVEVDGVVGQRAWVHLEGGLGVGEKGRWGEGPER</sequence>
<name>A0AAN8KSW5_9TELE</name>